<name>A0A505IAX2_ASPNG</name>
<dbReference type="PANTHER" id="PTHR24198:SF165">
    <property type="entry name" value="ANKYRIN REPEAT-CONTAINING PROTEIN-RELATED"/>
    <property type="match status" value="1"/>
</dbReference>
<dbReference type="InterPro" id="IPR056884">
    <property type="entry name" value="NPHP3-like_N"/>
</dbReference>
<feature type="repeat" description="ANK" evidence="3">
    <location>
        <begin position="1001"/>
        <end position="1033"/>
    </location>
</feature>
<keyword evidence="2 3" id="KW-0040">ANK repeat</keyword>
<dbReference type="PANTHER" id="PTHR24198">
    <property type="entry name" value="ANKYRIN REPEAT AND PROTEIN KINASE DOMAIN-CONTAINING PROTEIN"/>
    <property type="match status" value="1"/>
</dbReference>
<dbReference type="Pfam" id="PF13637">
    <property type="entry name" value="Ank_4"/>
    <property type="match status" value="1"/>
</dbReference>
<evidence type="ECO:0000313" key="7">
    <source>
        <dbReference type="EMBL" id="TPR08069.1"/>
    </source>
</evidence>
<dbReference type="VEuPathDB" id="FungiDB:ASPNIDRAFT2_143382"/>
<evidence type="ECO:0000313" key="8">
    <source>
        <dbReference type="Proteomes" id="UP000197666"/>
    </source>
</evidence>
<evidence type="ECO:0000256" key="2">
    <source>
        <dbReference type="ARBA" id="ARBA00023043"/>
    </source>
</evidence>
<evidence type="ECO:0000259" key="5">
    <source>
        <dbReference type="Pfam" id="PF17100"/>
    </source>
</evidence>
<feature type="region of interest" description="Disordered" evidence="4">
    <location>
        <begin position="1338"/>
        <end position="1364"/>
    </location>
</feature>
<dbReference type="VEuPathDB" id="FungiDB:An07g05970"/>
<dbReference type="VEuPathDB" id="FungiDB:ASPNIDRAFT2_128051"/>
<protein>
    <submittedName>
        <fullName evidence="7">Adaptin N terminal region family protein</fullName>
    </submittedName>
</protein>
<dbReference type="VEuPathDB" id="FungiDB:M747DRAFT_338238"/>
<dbReference type="Gene3D" id="1.25.40.20">
    <property type="entry name" value="Ankyrin repeat-containing domain"/>
    <property type="match status" value="5"/>
</dbReference>
<evidence type="ECO:0000256" key="1">
    <source>
        <dbReference type="ARBA" id="ARBA00022737"/>
    </source>
</evidence>
<accession>A0A505IAX2</accession>
<evidence type="ECO:0000259" key="6">
    <source>
        <dbReference type="Pfam" id="PF24883"/>
    </source>
</evidence>
<feature type="domain" description="NWD NACHT-NTPase N-terminal" evidence="5">
    <location>
        <begin position="41"/>
        <end position="207"/>
    </location>
</feature>
<dbReference type="InterPro" id="IPR002110">
    <property type="entry name" value="Ankyrin_rpt"/>
</dbReference>
<feature type="repeat" description="ANK" evidence="3">
    <location>
        <begin position="1215"/>
        <end position="1247"/>
    </location>
</feature>
<dbReference type="VEuPathDB" id="FungiDB:ASPNIDRAFT2_1184180"/>
<keyword evidence="1" id="KW-0677">Repeat</keyword>
<feature type="repeat" description="ANK" evidence="3">
    <location>
        <begin position="1251"/>
        <end position="1280"/>
    </location>
</feature>
<proteinExistence type="predicted"/>
<dbReference type="SMART" id="SM00248">
    <property type="entry name" value="ANK"/>
    <property type="match status" value="25"/>
</dbReference>
<dbReference type="Pfam" id="PF17100">
    <property type="entry name" value="NACHT_N"/>
    <property type="match status" value="1"/>
</dbReference>
<dbReference type="Pfam" id="PF12796">
    <property type="entry name" value="Ank_2"/>
    <property type="match status" value="5"/>
</dbReference>
<dbReference type="EMBL" id="NKJJ02000007">
    <property type="protein sequence ID" value="TPR08069.1"/>
    <property type="molecule type" value="Genomic_DNA"/>
</dbReference>
<feature type="repeat" description="ANK" evidence="3">
    <location>
        <begin position="1116"/>
        <end position="1148"/>
    </location>
</feature>
<evidence type="ECO:0000256" key="3">
    <source>
        <dbReference type="PROSITE-ProRule" id="PRU00023"/>
    </source>
</evidence>
<gene>
    <name evidence="7" type="ORF">CAN33_0016995</name>
</gene>
<feature type="repeat" description="ANK" evidence="3">
    <location>
        <begin position="904"/>
        <end position="932"/>
    </location>
</feature>
<feature type="repeat" description="ANK" evidence="3">
    <location>
        <begin position="704"/>
        <end position="736"/>
    </location>
</feature>
<feature type="repeat" description="ANK" evidence="3">
    <location>
        <begin position="1794"/>
        <end position="1826"/>
    </location>
</feature>
<dbReference type="Proteomes" id="UP000197666">
    <property type="component" value="Unassembled WGS sequence"/>
</dbReference>
<dbReference type="Pfam" id="PF24883">
    <property type="entry name" value="NPHP3_N"/>
    <property type="match status" value="2"/>
</dbReference>
<comment type="caution">
    <text evidence="7">The sequence shown here is derived from an EMBL/GenBank/DDBJ whole genome shotgun (WGS) entry which is preliminary data.</text>
</comment>
<dbReference type="PROSITE" id="PS50088">
    <property type="entry name" value="ANK_REPEAT"/>
    <property type="match status" value="8"/>
</dbReference>
<feature type="domain" description="Nephrocystin 3-like N-terminal" evidence="6">
    <location>
        <begin position="337"/>
        <end position="411"/>
    </location>
</feature>
<dbReference type="SUPFAM" id="SSF48403">
    <property type="entry name" value="Ankyrin repeat"/>
    <property type="match status" value="4"/>
</dbReference>
<organism evidence="7 8">
    <name type="scientific">Aspergillus niger</name>
    <dbReference type="NCBI Taxonomy" id="5061"/>
    <lineage>
        <taxon>Eukaryota</taxon>
        <taxon>Fungi</taxon>
        <taxon>Dikarya</taxon>
        <taxon>Ascomycota</taxon>
        <taxon>Pezizomycotina</taxon>
        <taxon>Eurotiomycetes</taxon>
        <taxon>Eurotiomycetidae</taxon>
        <taxon>Eurotiales</taxon>
        <taxon>Aspergillaceae</taxon>
        <taxon>Aspergillus</taxon>
        <taxon>Aspergillus subgen. Circumdati</taxon>
    </lineage>
</organism>
<dbReference type="VEuPathDB" id="FungiDB:ATCC64974_47420"/>
<feature type="domain" description="Nephrocystin 3-like N-terminal" evidence="6">
    <location>
        <begin position="303"/>
        <end position="331"/>
    </location>
</feature>
<reference evidence="8" key="1">
    <citation type="submission" date="2018-10" db="EMBL/GenBank/DDBJ databases">
        <title>FDA dAtabase for Regulatory Grade micrObial Sequences (FDA-ARGOS): Supporting development and validation of Infectious Disease Dx tests.</title>
        <authorList>
            <person name="Kerrigan L."/>
            <person name="Tallon L."/>
            <person name="Sadzewicz L."/>
            <person name="Sengamalay N."/>
            <person name="Ott S."/>
            <person name="Godinez A."/>
            <person name="Nagaraj S."/>
            <person name="Vavikolanu K."/>
            <person name="Nadendla S."/>
            <person name="George J."/>
            <person name="Sichtig H."/>
        </authorList>
    </citation>
    <scope>NUCLEOTIDE SEQUENCE [LARGE SCALE GENOMIC DNA]</scope>
    <source>
        <strain evidence="8">FDAARGOS_311</strain>
    </source>
</reference>
<dbReference type="PROSITE" id="PS50297">
    <property type="entry name" value="ANK_REP_REGION"/>
    <property type="match status" value="6"/>
</dbReference>
<sequence length="1940" mass="214361">MTTSLWARALSALPDKDQRMFRTSGTASAPVSQTLADIITAIETQRDRCKRHNWSTISIGGKELIIRDVCSKIVACVNKFASVIDVVVSYDPVHAALPWAGVRFVLQLFLNGIDTFGAIVEGLETSVRVIARGGILEGLYFQKSSALSEARQALQDEIVKCYTAVLKFLSLARKYYQCSRMKRAVSFISKDDLRHCTKEIQSAEQQFLIQKGLADSEDLGNIQTNVLHTILIATSTADQVNDMKTKLEKALLDLDKPLIRVVDQVCDLHRALKDNERGQILRWISPVPAQEHYREASASLMPGSGEWLFRHPEFQAWRDSSSSEVLWLHGILVEEYRKRLQEATYYGEGPAALSVERCTELLCELGQSAPIMLVIDALDECDSQQRTILQQTLEEMRQSCRDLVKIFVSSRYEEDIATGFRHKRTLCVTPRDTEDDLKHFIDLHVSRFVLRWSVLHSEASDKLQQLEKSLKETLNTGAQGMFLWVSLQLECISDTSRVKDLESIYEALETLPATLGRSYAAIHCRIESMKETARKVARFTFYWLLGAKRMLPIPDFLIAVARSARYLESLEIYSCKEVSYSIALGCLDAYLGEDCVENEFLKYATNYWPSHVEDLGFAPQRAKVVPSLTDFFTQEEHFDDWLDNFELQQREDGSSWKSTNERKLDASISTPRTPLFLICCFGFVEILEDDDVVEDLDVNQTNKDESSGLYLAARGGHIMVVQKLLDMGANIDAPGFQYGDALQAACFGGWTEIVQLLINHDATSSVPRRGEYSSPLQAALAGDNNPIAEYLLNAGVKLTTQQQFDDAIETAAFKGNVSVFQRLMAGEVGDFTPKIRPDPLQVALAGGKMRRAKLLLQSCADINEEKGFFGNALAAAITSERLSIVQLVLDAGANIELRGRYGFPLRAAVIINNFEITKCLLEKGADPNVIDEELGDALQAAASRGSLEIMSLLLAYKADVLGRGGHFGDTLQAAAFGSHEKAVELLINHGAKDSLEKPRGRYHSALRAAVYAGHQSIVQRLLEAGARLPSQSRGLSFAYVDYSPSLTVLWQPRDALPNVKEEVRGLDTLHYLGPLEITAQRNDVALLETLLLEGAHCDNSSAYSGFLGSNLCDSENPYTALQIAAFWGHTPTVRCLLAHGVDINMVKPKIGTALHAALEGEQYFVAEILLSNGADIDRHWTDFGSCLQVFSKRGKLEVVQFLLDRGANINDVGGFNGTALQVACGAGHVEVVQLLLQKGADMNAQGKAIGTALHAASANGHLGIVKMLLHHDAKANSDSVGSNVDTNTHIALQVACANGRREVVEALLDHGAGVRNTLLCRASENGDTSLMQLMLDNGSLVNPETGPPDSKQLEGRSPTDDSSLTATPLHLAAYRGHESAVTFLLDNGADLHVQGILYPMQEQGHHNSDFDFETNTSSPMQAACYKGNSHIAKLLFIHDPWGHIKHQTFTVALKTSLDRGQHEVQRILLLQAVRSGFRAEQFHEAFCHACLKGYTQFVELILEHFTVDNWPDAILQAAEDGRAGIVKALLLHGADPKMRNESGDTAISLAIRKMSPYCCGFYDGDPPRYRKTLAALVEAGHVLDKSLSADIPHKILHIISWGNLELLVQLQRSGICLFQEPGTYHEALHLASLGARTEVLRYLWSIRATISSEALCDPPYQTTRQEHWTIRQRLSVSKHTSRRRKRWCSRLHIHCEHEIRELGQSESVEYADVISMLVQNDAQAAHLIRKPFEAAIDLEVVESIRVLIELFAKNDMHRTEICTGILSQVLPHSMELLSFLLSQGGDVNTRHPKNNTTLLHRAAARGDEDALRILISYGAQVSLQSGEQGTALHAAAVGGFYGSVSLLLTENAEVDASCTLIGTPLAAVMARKWKSCCGHYHRSCAEQLIAWGADIDCVDERLGAPIDIAYKAENDEGVELLLENGALDPKSTAYPLKSDN</sequence>
<evidence type="ECO:0000256" key="4">
    <source>
        <dbReference type="SAM" id="MobiDB-lite"/>
    </source>
</evidence>
<dbReference type="InterPro" id="IPR036770">
    <property type="entry name" value="Ankyrin_rpt-contain_sf"/>
</dbReference>
<dbReference type="InterPro" id="IPR031359">
    <property type="entry name" value="NACHT_N"/>
</dbReference>
<feature type="repeat" description="ANK" evidence="3">
    <location>
        <begin position="1364"/>
        <end position="1396"/>
    </location>
</feature>